<sequence>MIKKGTLTKERLLGHLAILSANVLFGVNLPSMKLVLDPTNGVVWQVAAIARFLGPTVLFWALSLFLPREPIERGERFKLFLAGLFAVGINQSFTAVGVSYTTPFNTSLVTTVGPILTLVLSALFLREPITTKKSIGVAVGLSGVVWLLMLAATPQAAPANLGHHNHFLGLLLNLGSSLTYSTYLTLFKPLADKYSPVTLMKWLFLSSTIVFLPIYWKDVAATDFSKFDGYFYSALFYIVVLGSFLPFLLIPVAQRKLRPTVISMYAYIQPFVTAVISISLGLDRWSWWRVPAILLIFLGVFIVTQSKSRADLERSHTPLD</sequence>
<dbReference type="OrthoDB" id="9811486at2"/>
<feature type="domain" description="EamA" evidence="6">
    <location>
        <begin position="168"/>
        <end position="304"/>
    </location>
</feature>
<comment type="caution">
    <text evidence="7">The sequence shown here is derived from an EMBL/GenBank/DDBJ whole genome shotgun (WGS) entry which is preliminary data.</text>
</comment>
<keyword evidence="4" id="KW-1133">Transmembrane helix</keyword>
<dbReference type="SUPFAM" id="SSF103481">
    <property type="entry name" value="Multidrug resistance efflux transporter EmrE"/>
    <property type="match status" value="2"/>
</dbReference>
<dbReference type="Pfam" id="PF00892">
    <property type="entry name" value="EamA"/>
    <property type="match status" value="2"/>
</dbReference>
<dbReference type="InterPro" id="IPR037185">
    <property type="entry name" value="EmrE-like"/>
</dbReference>
<evidence type="ECO:0000313" key="8">
    <source>
        <dbReference type="Proteomes" id="UP000297225"/>
    </source>
</evidence>
<protein>
    <submittedName>
        <fullName evidence="7">DMT family transporter</fullName>
    </submittedName>
</protein>
<evidence type="ECO:0000256" key="2">
    <source>
        <dbReference type="ARBA" id="ARBA00022475"/>
    </source>
</evidence>
<evidence type="ECO:0000259" key="6">
    <source>
        <dbReference type="Pfam" id="PF00892"/>
    </source>
</evidence>
<dbReference type="RefSeq" id="WP_018358219.1">
    <property type="nucleotide sequence ID" value="NZ_CP197400.1"/>
</dbReference>
<proteinExistence type="predicted"/>
<keyword evidence="3" id="KW-0812">Transmembrane</keyword>
<keyword evidence="2" id="KW-1003">Cell membrane</keyword>
<dbReference type="InterPro" id="IPR000620">
    <property type="entry name" value="EamA_dom"/>
</dbReference>
<dbReference type="PANTHER" id="PTHR32322">
    <property type="entry name" value="INNER MEMBRANE TRANSPORTER"/>
    <property type="match status" value="1"/>
</dbReference>
<gene>
    <name evidence="7" type="ORF">E4P47_04140</name>
</gene>
<feature type="domain" description="EamA" evidence="6">
    <location>
        <begin position="13"/>
        <end position="148"/>
    </location>
</feature>
<evidence type="ECO:0000256" key="4">
    <source>
        <dbReference type="ARBA" id="ARBA00022989"/>
    </source>
</evidence>
<organism evidence="7 8">
    <name type="scientific">Porphyromonas levii</name>
    <dbReference type="NCBI Taxonomy" id="28114"/>
    <lineage>
        <taxon>Bacteria</taxon>
        <taxon>Pseudomonadati</taxon>
        <taxon>Bacteroidota</taxon>
        <taxon>Bacteroidia</taxon>
        <taxon>Bacteroidales</taxon>
        <taxon>Porphyromonadaceae</taxon>
        <taxon>Porphyromonas</taxon>
    </lineage>
</organism>
<dbReference type="PANTHER" id="PTHR32322:SF18">
    <property type="entry name" value="S-ADENOSYLMETHIONINE_S-ADENOSYLHOMOCYSTEINE TRANSPORTER"/>
    <property type="match status" value="1"/>
</dbReference>
<dbReference type="InterPro" id="IPR050638">
    <property type="entry name" value="AA-Vitamin_Transporters"/>
</dbReference>
<evidence type="ECO:0000256" key="3">
    <source>
        <dbReference type="ARBA" id="ARBA00022692"/>
    </source>
</evidence>
<dbReference type="Proteomes" id="UP000297225">
    <property type="component" value="Unassembled WGS sequence"/>
</dbReference>
<dbReference type="GO" id="GO:0005886">
    <property type="term" value="C:plasma membrane"/>
    <property type="evidence" value="ECO:0007669"/>
    <property type="project" value="UniProtKB-SubCell"/>
</dbReference>
<accession>A0A4Y8WPR7</accession>
<dbReference type="STRING" id="1122973.GCA_000379925_00967"/>
<evidence type="ECO:0000256" key="1">
    <source>
        <dbReference type="ARBA" id="ARBA00004651"/>
    </source>
</evidence>
<reference evidence="7 8" key="1">
    <citation type="submission" date="2019-03" db="EMBL/GenBank/DDBJ databases">
        <title>Porphyromonas levii Isolated from the Uterus of Dairy Cows.</title>
        <authorList>
            <person name="Francis A.M."/>
        </authorList>
    </citation>
    <scope>NUCLEOTIDE SEQUENCE [LARGE SCALE GENOMIC DNA]</scope>
    <source>
        <strain evidence="7 8">AF5678</strain>
    </source>
</reference>
<dbReference type="EMBL" id="SPNC01000044">
    <property type="protein sequence ID" value="TFH95608.1"/>
    <property type="molecule type" value="Genomic_DNA"/>
</dbReference>
<evidence type="ECO:0000313" key="7">
    <source>
        <dbReference type="EMBL" id="TFH95608.1"/>
    </source>
</evidence>
<keyword evidence="5" id="KW-0472">Membrane</keyword>
<evidence type="ECO:0000256" key="5">
    <source>
        <dbReference type="ARBA" id="ARBA00023136"/>
    </source>
</evidence>
<name>A0A4Y8WPR7_9PORP</name>
<dbReference type="GeneID" id="66797122"/>
<comment type="subcellular location">
    <subcellularLocation>
        <location evidence="1">Cell membrane</location>
        <topology evidence="1">Multi-pass membrane protein</topology>
    </subcellularLocation>
</comment>
<dbReference type="AlphaFoldDB" id="A0A4Y8WPR7"/>
<keyword evidence="8" id="KW-1185">Reference proteome</keyword>